<accession>A0AAN9YUN3</accession>
<name>A0AAN9YUN3_9PEZI</name>
<comment type="caution">
    <text evidence="2">The sequence shown here is derived from an EMBL/GenBank/DDBJ whole genome shotgun (WGS) entry which is preliminary data.</text>
</comment>
<protein>
    <submittedName>
        <fullName evidence="2">Uncharacterized protein</fullName>
    </submittedName>
</protein>
<evidence type="ECO:0000313" key="3">
    <source>
        <dbReference type="Proteomes" id="UP001320420"/>
    </source>
</evidence>
<proteinExistence type="predicted"/>
<evidence type="ECO:0000313" key="2">
    <source>
        <dbReference type="EMBL" id="KAK7754580.1"/>
    </source>
</evidence>
<sequence>MASTGGVAAQEAGAVQLLQLKADMSRMAVNDQVSDVGQADIGVAFQPDTRLEVLEDKIMADVNAKNKRLTEHFELRFSQDMDAKNEVLSEAILDGLKTFRDSFKQKMMGAQAELLAVAQEKIDILSSVVIAIAESEAKKELEIRLTNRINDLEKTLVEAIDGLTIAVPKKQVKKKPSMERGHADEPIPAFLLED</sequence>
<organism evidence="2 3">
    <name type="scientific">Diatrype stigma</name>
    <dbReference type="NCBI Taxonomy" id="117547"/>
    <lineage>
        <taxon>Eukaryota</taxon>
        <taxon>Fungi</taxon>
        <taxon>Dikarya</taxon>
        <taxon>Ascomycota</taxon>
        <taxon>Pezizomycotina</taxon>
        <taxon>Sordariomycetes</taxon>
        <taxon>Xylariomycetidae</taxon>
        <taxon>Xylariales</taxon>
        <taxon>Diatrypaceae</taxon>
        <taxon>Diatrype</taxon>
    </lineage>
</organism>
<reference evidence="2 3" key="1">
    <citation type="submission" date="2024-02" db="EMBL/GenBank/DDBJ databases">
        <title>De novo assembly and annotation of 12 fungi associated with fruit tree decline syndrome in Ontario, Canada.</title>
        <authorList>
            <person name="Sulman M."/>
            <person name="Ellouze W."/>
            <person name="Ilyukhin E."/>
        </authorList>
    </citation>
    <scope>NUCLEOTIDE SEQUENCE [LARGE SCALE GENOMIC DNA]</scope>
    <source>
        <strain evidence="2 3">M11/M66-122</strain>
    </source>
</reference>
<dbReference type="AlphaFoldDB" id="A0AAN9YUN3"/>
<feature type="compositionally biased region" description="Basic and acidic residues" evidence="1">
    <location>
        <begin position="176"/>
        <end position="185"/>
    </location>
</feature>
<dbReference type="Proteomes" id="UP001320420">
    <property type="component" value="Unassembled WGS sequence"/>
</dbReference>
<dbReference type="EMBL" id="JAKJXP020000019">
    <property type="protein sequence ID" value="KAK7754580.1"/>
    <property type="molecule type" value="Genomic_DNA"/>
</dbReference>
<gene>
    <name evidence="2" type="ORF">SLS62_003363</name>
</gene>
<evidence type="ECO:0000256" key="1">
    <source>
        <dbReference type="SAM" id="MobiDB-lite"/>
    </source>
</evidence>
<keyword evidence="3" id="KW-1185">Reference proteome</keyword>
<feature type="region of interest" description="Disordered" evidence="1">
    <location>
        <begin position="173"/>
        <end position="194"/>
    </location>
</feature>